<dbReference type="SUPFAM" id="SSF56281">
    <property type="entry name" value="Metallo-hydrolase/oxidoreductase"/>
    <property type="match status" value="1"/>
</dbReference>
<protein>
    <recommendedName>
        <fullName evidence="3">DUF4336 domain-containing protein</fullName>
    </recommendedName>
</protein>
<dbReference type="InterPro" id="IPR025638">
    <property type="entry name" value="DUF4336"/>
</dbReference>
<gene>
    <name evidence="1" type="ORF">DNG_02707</name>
</gene>
<comment type="caution">
    <text evidence="1">The sequence shown here is derived from an EMBL/GenBank/DDBJ whole genome shotgun (WGS) entry which is preliminary data.</text>
</comment>
<reference evidence="1" key="1">
    <citation type="submission" date="2018-03" db="EMBL/GenBank/DDBJ databases">
        <authorList>
            <person name="Guldener U."/>
        </authorList>
    </citation>
    <scope>NUCLEOTIDE SEQUENCE</scope>
</reference>
<name>A0AAE8MTH5_9PEZI</name>
<dbReference type="InterPro" id="IPR036866">
    <property type="entry name" value="RibonucZ/Hydroxyglut_hydro"/>
</dbReference>
<dbReference type="EMBL" id="ONZQ02000003">
    <property type="protein sequence ID" value="SPN99855.1"/>
    <property type="molecule type" value="Genomic_DNA"/>
</dbReference>
<evidence type="ECO:0008006" key="3">
    <source>
        <dbReference type="Google" id="ProtNLM"/>
    </source>
</evidence>
<organism evidence="1 2">
    <name type="scientific">Cephalotrichum gorgonifer</name>
    <dbReference type="NCBI Taxonomy" id="2041049"/>
    <lineage>
        <taxon>Eukaryota</taxon>
        <taxon>Fungi</taxon>
        <taxon>Dikarya</taxon>
        <taxon>Ascomycota</taxon>
        <taxon>Pezizomycotina</taxon>
        <taxon>Sordariomycetes</taxon>
        <taxon>Hypocreomycetidae</taxon>
        <taxon>Microascales</taxon>
        <taxon>Microascaceae</taxon>
        <taxon>Cephalotrichum</taxon>
    </lineage>
</organism>
<dbReference type="Pfam" id="PF14234">
    <property type="entry name" value="DUF4336"/>
    <property type="match status" value="1"/>
</dbReference>
<dbReference type="Gene3D" id="3.60.15.10">
    <property type="entry name" value="Ribonuclease Z/Hydroxyacylglutathione hydrolase-like"/>
    <property type="match status" value="1"/>
</dbReference>
<accession>A0AAE8MTH5</accession>
<keyword evidence="2" id="KW-1185">Reference proteome</keyword>
<proteinExistence type="predicted"/>
<dbReference type="PANTHER" id="PTHR33835">
    <property type="entry name" value="YALI0C07656P"/>
    <property type="match status" value="1"/>
</dbReference>
<sequence length="273" mass="30643">MPPLFPADPAPRTVIRALTPNITTVSLPFSRMGRISFGARATLVRLSSGSLAVFSPVPLTAPVRTAVESLAGGDRGGVKYVIAPDIEHHLYISDWKSEFPSAKLLGPRGLPEKRAKAGMTESFDVVFAKSGPEGGKVDEEFDRDFEVEYVAGHPNREVAFLYKPDKVLIQADLMFNLPPEEQYSLAKEERTYGILDKLFAAVTKTEGDMTWTRRFMWYAISRANREGFNKSVRRIDGWDFDTVVPCHGDTMVGDGKERFRRVFQWHLDAKKED</sequence>
<dbReference type="Proteomes" id="UP001187682">
    <property type="component" value="Unassembled WGS sequence"/>
</dbReference>
<evidence type="ECO:0000313" key="2">
    <source>
        <dbReference type="Proteomes" id="UP001187682"/>
    </source>
</evidence>
<evidence type="ECO:0000313" key="1">
    <source>
        <dbReference type="EMBL" id="SPN99855.1"/>
    </source>
</evidence>
<dbReference type="PANTHER" id="PTHR33835:SF1">
    <property type="entry name" value="METALLO-BETA-LACTAMASE DOMAIN-CONTAINING PROTEIN"/>
    <property type="match status" value="1"/>
</dbReference>
<dbReference type="AlphaFoldDB" id="A0AAE8MTH5"/>